<accession>A0A382QYC7</accession>
<feature type="non-terminal residue" evidence="1">
    <location>
        <position position="289"/>
    </location>
</feature>
<dbReference type="EMBL" id="UINC01117123">
    <property type="protein sequence ID" value="SVC89331.1"/>
    <property type="molecule type" value="Genomic_DNA"/>
</dbReference>
<feature type="non-terminal residue" evidence="1">
    <location>
        <position position="1"/>
    </location>
</feature>
<proteinExistence type="predicted"/>
<organism evidence="1">
    <name type="scientific">marine metagenome</name>
    <dbReference type="NCBI Taxonomy" id="408172"/>
    <lineage>
        <taxon>unclassified sequences</taxon>
        <taxon>metagenomes</taxon>
        <taxon>ecological metagenomes</taxon>
    </lineage>
</organism>
<sequence>VALTIGVVFAPIFVLSLISAQISDLATDPDHMNDMIMASGIIDTAYSEILPEVSQEIAVEGVSMGEVMGTPLTVTFEDTESAGLLISDLFTVIFPQQYTEQIIQSTVESIIRYLNKDTDDFEIDLQLNERVESIGPAFEKAVYELNLVESILNNVLVPIAYENVSSVMSNSLGLKFTEKEFEVYFLRIMPPEWLETHVVDGVNELTIYFSGNSENFNIEIPISSRVDLVGEVLKDKLKKDKNAREVVFTKVIEPLSERMIKSTNTFNYGIAFSREEILEVLKGKASDEW</sequence>
<dbReference type="AlphaFoldDB" id="A0A382QYC7"/>
<gene>
    <name evidence="1" type="ORF">METZ01_LOCUS342185</name>
</gene>
<name>A0A382QYC7_9ZZZZ</name>
<protein>
    <submittedName>
        <fullName evidence="1">Uncharacterized protein</fullName>
    </submittedName>
</protein>
<evidence type="ECO:0000313" key="1">
    <source>
        <dbReference type="EMBL" id="SVC89331.1"/>
    </source>
</evidence>
<reference evidence="1" key="1">
    <citation type="submission" date="2018-05" db="EMBL/GenBank/DDBJ databases">
        <authorList>
            <person name="Lanie J.A."/>
            <person name="Ng W.-L."/>
            <person name="Kazmierczak K.M."/>
            <person name="Andrzejewski T.M."/>
            <person name="Davidsen T.M."/>
            <person name="Wayne K.J."/>
            <person name="Tettelin H."/>
            <person name="Glass J.I."/>
            <person name="Rusch D."/>
            <person name="Podicherti R."/>
            <person name="Tsui H.-C.T."/>
            <person name="Winkler M.E."/>
        </authorList>
    </citation>
    <scope>NUCLEOTIDE SEQUENCE</scope>
</reference>